<dbReference type="Pfam" id="PF13692">
    <property type="entry name" value="Glyco_trans_1_4"/>
    <property type="match status" value="1"/>
</dbReference>
<protein>
    <submittedName>
        <fullName evidence="1">2-deoxystreptamine glucosyltransferase</fullName>
        <ecNumber evidence="1">2.4.1.284</ecNumber>
    </submittedName>
</protein>
<accession>A0ABX8ED65</accession>
<dbReference type="GO" id="GO:0102318">
    <property type="term" value="F:2-deoxystreptamine glucosyltransferase activity"/>
    <property type="evidence" value="ECO:0007669"/>
    <property type="project" value="UniProtKB-EC"/>
</dbReference>
<dbReference type="RefSeq" id="WP_214057996.1">
    <property type="nucleotide sequence ID" value="NZ_BAAAHS010000221.1"/>
</dbReference>
<dbReference type="EMBL" id="CP075371">
    <property type="protein sequence ID" value="QVT78411.1"/>
    <property type="molecule type" value="Genomic_DNA"/>
</dbReference>
<proteinExistence type="predicted"/>
<keyword evidence="2" id="KW-1185">Reference proteome</keyword>
<dbReference type="Gene3D" id="3.40.50.2000">
    <property type="entry name" value="Glycogen Phosphorylase B"/>
    <property type="match status" value="2"/>
</dbReference>
<dbReference type="PANTHER" id="PTHR12526">
    <property type="entry name" value="GLYCOSYLTRANSFERASE"/>
    <property type="match status" value="1"/>
</dbReference>
<dbReference type="SUPFAM" id="SSF53756">
    <property type="entry name" value="UDP-Glycosyltransferase/glycogen phosphorylase"/>
    <property type="match status" value="1"/>
</dbReference>
<evidence type="ECO:0000313" key="1">
    <source>
        <dbReference type="EMBL" id="QVT78411.1"/>
    </source>
</evidence>
<dbReference type="EC" id="2.4.1.284" evidence="1"/>
<gene>
    <name evidence="1" type="primary">kanF</name>
    <name evidence="1" type="ORF">ENKNEFLB_00788</name>
</gene>
<dbReference type="Proteomes" id="UP000679307">
    <property type="component" value="Chromosome"/>
</dbReference>
<name>A0ABX8ED65_9ACTN</name>
<evidence type="ECO:0000313" key="2">
    <source>
        <dbReference type="Proteomes" id="UP000679307"/>
    </source>
</evidence>
<keyword evidence="1" id="KW-0808">Transferase</keyword>
<sequence>MAISALSPAQLAGSLRRESAQAPAYTLSTRLGTDLGHAPPYHRAAPPVTRVVHVVEAYGGGAAAAVSDYVESRPDLDHDLVYADRPDARVPPRSESIFASQHMLPSGHLTWIRHLTRLMREAPEGTLFHAHSSMAGVYLRLVSRWVPGRPTAYTPHCYAFERRDKGRAVVLAFYLIEKMMAWWSPATVVAACSPRELSLARKLRRGVAGVVVPNIAPAELGWHPLRKPPATRPVVVGAGRLSPQKDPSYFVACVKALRDADIDVDARWLGDGSPEMRAALEEVGVEVSGWLHRDEFTARLGKADVYVHTGAWEGFPITILEAITAGVPTLARAIPAIQRYYFPVPLTDPRDLVNGLTDLQDEDVWARVEDHHAWLLAMCSRERQVEALTRVYG</sequence>
<reference evidence="1 2" key="1">
    <citation type="submission" date="2021-05" db="EMBL/GenBank/DDBJ databases">
        <title>Complete genome of Nocardioides aquaticus KCTC 9944T isolated from meromictic and hypersaline Ekho Lake, Antarctica.</title>
        <authorList>
            <person name="Hwang K."/>
            <person name="Kim K.M."/>
            <person name="Choe H."/>
        </authorList>
    </citation>
    <scope>NUCLEOTIDE SEQUENCE [LARGE SCALE GENOMIC DNA]</scope>
    <source>
        <strain evidence="1 2">KCTC 9944</strain>
    </source>
</reference>
<organism evidence="1 2">
    <name type="scientific">Nocardioides aquaticus</name>
    <dbReference type="NCBI Taxonomy" id="160826"/>
    <lineage>
        <taxon>Bacteria</taxon>
        <taxon>Bacillati</taxon>
        <taxon>Actinomycetota</taxon>
        <taxon>Actinomycetes</taxon>
        <taxon>Propionibacteriales</taxon>
        <taxon>Nocardioidaceae</taxon>
        <taxon>Nocardioides</taxon>
    </lineage>
</organism>
<keyword evidence="1" id="KW-0328">Glycosyltransferase</keyword>